<dbReference type="PANTHER" id="PTHR31286:SF180">
    <property type="entry name" value="OS10G0362600 PROTEIN"/>
    <property type="match status" value="1"/>
</dbReference>
<sequence length="412" mass="46075">MSLPQANSPTPKWRQLFQQDRRMDKRLSFHEPKVENGVCVVEPPDEVFELGVKKWSNALVGYFVGKRIPLKAVKEQLEKKWKKWGGVSVITRDNETFLFNFDNSTARDLVLSNGPWEVWGAYLVLRQWEEGMSLRKDSFSSIPVWVKLYNIPAELWTKPGLSYVASALGVPLCMDATNTARNRISFARVCIEMKASSCFPTSYKVRRRNDTLIDVMVQYSWKPLACSVCRVFDHSSKQCHLAEKKETTGRLGDTGVPGEPPGRQGVEDNMRQGVDTRVTHCEDIPLAPMETGALPVGATGGNVNQEEDASIKLGVGDIDLEVAPSLLERGENIPQVVAYDGQVVLLSPDRVKPRDEKGKDPITPLKQVPKAVLLSPDTASLDPNIMIRNFIGSGKRRKKKRDSSRKGLSTLR</sequence>
<evidence type="ECO:0000259" key="2">
    <source>
        <dbReference type="Pfam" id="PF14111"/>
    </source>
</evidence>
<dbReference type="EMBL" id="BDDD01001340">
    <property type="protein sequence ID" value="GAV75273.1"/>
    <property type="molecule type" value="Genomic_DNA"/>
</dbReference>
<dbReference type="AlphaFoldDB" id="A0A1Q3C5B4"/>
<organism evidence="3 4">
    <name type="scientific">Cephalotus follicularis</name>
    <name type="common">Albany pitcher plant</name>
    <dbReference type="NCBI Taxonomy" id="3775"/>
    <lineage>
        <taxon>Eukaryota</taxon>
        <taxon>Viridiplantae</taxon>
        <taxon>Streptophyta</taxon>
        <taxon>Embryophyta</taxon>
        <taxon>Tracheophyta</taxon>
        <taxon>Spermatophyta</taxon>
        <taxon>Magnoliopsida</taxon>
        <taxon>eudicotyledons</taxon>
        <taxon>Gunneridae</taxon>
        <taxon>Pentapetalae</taxon>
        <taxon>rosids</taxon>
        <taxon>fabids</taxon>
        <taxon>Oxalidales</taxon>
        <taxon>Cephalotaceae</taxon>
        <taxon>Cephalotus</taxon>
    </lineage>
</organism>
<dbReference type="InParanoid" id="A0A1Q3C5B4"/>
<feature type="compositionally biased region" description="Basic residues" evidence="1">
    <location>
        <begin position="394"/>
        <end position="403"/>
    </location>
</feature>
<evidence type="ECO:0000313" key="4">
    <source>
        <dbReference type="Proteomes" id="UP000187406"/>
    </source>
</evidence>
<feature type="domain" description="DUF4283" evidence="2">
    <location>
        <begin position="53"/>
        <end position="133"/>
    </location>
</feature>
<proteinExistence type="predicted"/>
<reference evidence="4" key="1">
    <citation type="submission" date="2016-04" db="EMBL/GenBank/DDBJ databases">
        <title>Cephalotus genome sequencing.</title>
        <authorList>
            <person name="Fukushima K."/>
            <person name="Hasebe M."/>
            <person name="Fang X."/>
        </authorList>
    </citation>
    <scope>NUCLEOTIDE SEQUENCE [LARGE SCALE GENOMIC DNA]</scope>
    <source>
        <strain evidence="4">cv. St1</strain>
    </source>
</reference>
<accession>A0A1Q3C5B4</accession>
<comment type="caution">
    <text evidence="3">The sequence shown here is derived from an EMBL/GenBank/DDBJ whole genome shotgun (WGS) entry which is preliminary data.</text>
</comment>
<dbReference type="InterPro" id="IPR025558">
    <property type="entry name" value="DUF4283"/>
</dbReference>
<name>A0A1Q3C5B4_CEPFO</name>
<dbReference type="Pfam" id="PF14111">
    <property type="entry name" value="DUF4283"/>
    <property type="match status" value="1"/>
</dbReference>
<keyword evidence="4" id="KW-1185">Reference proteome</keyword>
<evidence type="ECO:0000313" key="3">
    <source>
        <dbReference type="EMBL" id="GAV75273.1"/>
    </source>
</evidence>
<dbReference type="InterPro" id="IPR040256">
    <property type="entry name" value="At4g02000-like"/>
</dbReference>
<dbReference type="PANTHER" id="PTHR31286">
    <property type="entry name" value="GLYCINE-RICH CELL WALL STRUCTURAL PROTEIN 1.8-LIKE"/>
    <property type="match status" value="1"/>
</dbReference>
<dbReference type="OrthoDB" id="1939300at2759"/>
<dbReference type="Proteomes" id="UP000187406">
    <property type="component" value="Unassembled WGS sequence"/>
</dbReference>
<protein>
    <submittedName>
        <fullName evidence="3">DUF4283 domain-containing protein</fullName>
    </submittedName>
</protein>
<gene>
    <name evidence="3" type="ORF">CFOL_v3_18752</name>
</gene>
<feature type="region of interest" description="Disordered" evidence="1">
    <location>
        <begin position="246"/>
        <end position="268"/>
    </location>
</feature>
<feature type="region of interest" description="Disordered" evidence="1">
    <location>
        <begin position="392"/>
        <end position="412"/>
    </location>
</feature>
<evidence type="ECO:0000256" key="1">
    <source>
        <dbReference type="SAM" id="MobiDB-lite"/>
    </source>
</evidence>